<name>A0ABN0Y735_9BACL</name>
<accession>A0ABN0Y735</accession>
<dbReference type="RefSeq" id="WP_343859382.1">
    <property type="nucleotide sequence ID" value="NZ_BAAACX010000007.1"/>
</dbReference>
<protein>
    <submittedName>
        <fullName evidence="2">HD-GYP domain-containing protein</fullName>
    </submittedName>
</protein>
<organism evidence="2 3">
    <name type="scientific">Paenibacillus motobuensis</name>
    <dbReference type="NCBI Taxonomy" id="295324"/>
    <lineage>
        <taxon>Bacteria</taxon>
        <taxon>Bacillati</taxon>
        <taxon>Bacillota</taxon>
        <taxon>Bacilli</taxon>
        <taxon>Bacillales</taxon>
        <taxon>Paenibacillaceae</taxon>
        <taxon>Paenibacillus</taxon>
    </lineage>
</organism>
<dbReference type="Gene3D" id="1.10.3210.10">
    <property type="entry name" value="Hypothetical protein af1432"/>
    <property type="match status" value="1"/>
</dbReference>
<dbReference type="SUPFAM" id="SSF109604">
    <property type="entry name" value="HD-domain/PDEase-like"/>
    <property type="match status" value="1"/>
</dbReference>
<dbReference type="InterPro" id="IPR006675">
    <property type="entry name" value="HDIG_dom"/>
</dbReference>
<keyword evidence="3" id="KW-1185">Reference proteome</keyword>
<dbReference type="InterPro" id="IPR003607">
    <property type="entry name" value="HD/PDEase_dom"/>
</dbReference>
<dbReference type="PROSITE" id="PS51832">
    <property type="entry name" value="HD_GYP"/>
    <property type="match status" value="1"/>
</dbReference>
<dbReference type="CDD" id="cd00077">
    <property type="entry name" value="HDc"/>
    <property type="match status" value="1"/>
</dbReference>
<comment type="caution">
    <text evidence="2">The sequence shown here is derived from an EMBL/GenBank/DDBJ whole genome shotgun (WGS) entry which is preliminary data.</text>
</comment>
<dbReference type="NCBIfam" id="TIGR00277">
    <property type="entry name" value="HDIG"/>
    <property type="match status" value="1"/>
</dbReference>
<dbReference type="SMART" id="SM00471">
    <property type="entry name" value="HDc"/>
    <property type="match status" value="1"/>
</dbReference>
<dbReference type="PANTHER" id="PTHR43155">
    <property type="entry name" value="CYCLIC DI-GMP PHOSPHODIESTERASE PA4108-RELATED"/>
    <property type="match status" value="1"/>
</dbReference>
<proteinExistence type="predicted"/>
<evidence type="ECO:0000313" key="3">
    <source>
        <dbReference type="Proteomes" id="UP001500340"/>
    </source>
</evidence>
<dbReference type="Proteomes" id="UP001500340">
    <property type="component" value="Unassembled WGS sequence"/>
</dbReference>
<reference evidence="2 3" key="1">
    <citation type="journal article" date="2019" name="Int. J. Syst. Evol. Microbiol.">
        <title>The Global Catalogue of Microorganisms (GCM) 10K type strain sequencing project: providing services to taxonomists for standard genome sequencing and annotation.</title>
        <authorList>
            <consortium name="The Broad Institute Genomics Platform"/>
            <consortium name="The Broad Institute Genome Sequencing Center for Infectious Disease"/>
            <person name="Wu L."/>
            <person name="Ma J."/>
        </authorList>
    </citation>
    <scope>NUCLEOTIDE SEQUENCE [LARGE SCALE GENOMIC DNA]</scope>
    <source>
        <strain evidence="2 3">JCM 12774</strain>
    </source>
</reference>
<evidence type="ECO:0000313" key="2">
    <source>
        <dbReference type="EMBL" id="GAA0384702.1"/>
    </source>
</evidence>
<gene>
    <name evidence="2" type="ORF">GCM10008933_14800</name>
</gene>
<feature type="domain" description="HD-GYP" evidence="1">
    <location>
        <begin position="111"/>
        <end position="307"/>
    </location>
</feature>
<sequence length="365" mass="41338">MRLIAINSLQPGMKLGKKIYNEDGIVLLSENAEINDAIIRRLRHHGLDYIYIADHRTDDIQISEMIEETTRRRALNELRVNFKKLMEPAMKGVVYPYLGKTFSGLVESIVDDLSSREDAMIMMMNIDSMDHYLYRHSLNVCLYTLLLGQVYGYSKEDLTLLGLGAMLHDIGKTKVPRDVLNKPSQLTDEEFAQIKQHTEIGFKLLKDEPGIPLKAAHCAYQHHERINGGGYPRGLKGDEIHEFARWIAITDAFDAMTTHRVYRPAMLPHQALEVLYAGCGEWYEKSKLELFRDHMAIYPVGMTVDLSTGERGVVAKIHKAIPHRPVVRVLTNPDGVDLKSPYDIDLSNRLSVVITGVDGAKEAIK</sequence>
<dbReference type="EMBL" id="BAAACX010000007">
    <property type="protein sequence ID" value="GAA0384702.1"/>
    <property type="molecule type" value="Genomic_DNA"/>
</dbReference>
<dbReference type="Pfam" id="PF13487">
    <property type="entry name" value="HD_5"/>
    <property type="match status" value="1"/>
</dbReference>
<dbReference type="InterPro" id="IPR037522">
    <property type="entry name" value="HD_GYP_dom"/>
</dbReference>
<evidence type="ECO:0000259" key="1">
    <source>
        <dbReference type="PROSITE" id="PS51832"/>
    </source>
</evidence>
<dbReference type="PANTHER" id="PTHR43155:SF2">
    <property type="entry name" value="CYCLIC DI-GMP PHOSPHODIESTERASE PA4108"/>
    <property type="match status" value="1"/>
</dbReference>